<dbReference type="KEGG" id="mku:I2456_21025"/>
<proteinExistence type="predicted"/>
<reference evidence="4 6" key="1">
    <citation type="journal article" date="2019" name="Emerg. Microbes Infect.">
        <title>Comprehensive subspecies identification of 175 nontuberculous mycobacteria species based on 7547 genomic profiles.</title>
        <authorList>
            <person name="Matsumoto Y."/>
            <person name="Kinjo T."/>
            <person name="Motooka D."/>
            <person name="Nabeya D."/>
            <person name="Jung N."/>
            <person name="Uechi K."/>
            <person name="Horii T."/>
            <person name="Iida T."/>
            <person name="Fujita J."/>
            <person name="Nakamura S."/>
        </authorList>
    </citation>
    <scope>NUCLEOTIDE SEQUENCE [LARGE SCALE GENOMIC DNA]</scope>
    <source>
        <strain evidence="4 6">JCM 13573</strain>
    </source>
</reference>
<feature type="chain" id="PRO_5043993291" evidence="1">
    <location>
        <begin position="27"/>
        <end position="296"/>
    </location>
</feature>
<evidence type="ECO:0000259" key="2">
    <source>
        <dbReference type="Pfam" id="PF00934"/>
    </source>
</evidence>
<dbReference type="Gene3D" id="1.10.287.850">
    <property type="entry name" value="HP0062-like domain"/>
    <property type="match status" value="1"/>
</dbReference>
<dbReference type="Proteomes" id="UP000465306">
    <property type="component" value="Unassembled WGS sequence"/>
</dbReference>
<evidence type="ECO:0000313" key="4">
    <source>
        <dbReference type="EMBL" id="GFG67075.1"/>
    </source>
</evidence>
<keyword evidence="1" id="KW-0732">Signal</keyword>
<organism evidence="5 7">
    <name type="scientific">Mycobacterium kubicae</name>
    <dbReference type="NCBI Taxonomy" id="120959"/>
    <lineage>
        <taxon>Bacteria</taxon>
        <taxon>Bacillati</taxon>
        <taxon>Actinomycetota</taxon>
        <taxon>Actinomycetes</taxon>
        <taxon>Mycobacteriales</taxon>
        <taxon>Mycobacteriaceae</taxon>
        <taxon>Mycobacterium</taxon>
        <taxon>Mycobacterium simiae complex</taxon>
    </lineage>
</organism>
<dbReference type="Pfam" id="PF12484">
    <property type="entry name" value="PPE-SVP"/>
    <property type="match status" value="1"/>
</dbReference>
<dbReference type="EMBL" id="BLKU01000005">
    <property type="protein sequence ID" value="GFG67075.1"/>
    <property type="molecule type" value="Genomic_DNA"/>
</dbReference>
<dbReference type="Pfam" id="PF00934">
    <property type="entry name" value="PE"/>
    <property type="match status" value="1"/>
</dbReference>
<evidence type="ECO:0000313" key="7">
    <source>
        <dbReference type="Proteomes" id="UP000663583"/>
    </source>
</evidence>
<keyword evidence="6" id="KW-1185">Reference proteome</keyword>
<evidence type="ECO:0000259" key="3">
    <source>
        <dbReference type="Pfam" id="PF12484"/>
    </source>
</evidence>
<dbReference type="InterPro" id="IPR022171">
    <property type="entry name" value="PPE_C"/>
</dbReference>
<protein>
    <submittedName>
        <fullName evidence="5">PE domain-containing protein</fullName>
    </submittedName>
    <submittedName>
        <fullName evidence="4">PE family protein</fullName>
    </submittedName>
</protein>
<dbReference type="EMBL" id="CP065047">
    <property type="protein sequence ID" value="QPI36902.1"/>
    <property type="molecule type" value="Genomic_DNA"/>
</dbReference>
<dbReference type="RefSeq" id="WP_085072895.1">
    <property type="nucleotide sequence ID" value="NZ_BLKU01000005.1"/>
</dbReference>
<feature type="domain" description="PPE family C-terminal" evidence="3">
    <location>
        <begin position="211"/>
        <end position="293"/>
    </location>
</feature>
<evidence type="ECO:0000313" key="5">
    <source>
        <dbReference type="EMBL" id="QPI36902.1"/>
    </source>
</evidence>
<dbReference type="SUPFAM" id="SSF140459">
    <property type="entry name" value="PE/PPE dimer-like"/>
    <property type="match status" value="1"/>
</dbReference>
<evidence type="ECO:0000313" key="6">
    <source>
        <dbReference type="Proteomes" id="UP000465306"/>
    </source>
</evidence>
<reference evidence="4" key="2">
    <citation type="submission" date="2020-02" db="EMBL/GenBank/DDBJ databases">
        <authorList>
            <person name="Matsumoto Y."/>
            <person name="Kinjo T."/>
            <person name="Motooka D."/>
            <person name="Nabeya D."/>
            <person name="Jung N."/>
            <person name="Uechi K."/>
            <person name="Horii T."/>
            <person name="Iida T."/>
            <person name="Fujita J."/>
            <person name="Nakamura S."/>
        </authorList>
    </citation>
    <scope>NUCLEOTIDE SEQUENCE</scope>
    <source>
        <strain evidence="4">JCM 13573</strain>
    </source>
</reference>
<feature type="domain" description="PE" evidence="2">
    <location>
        <begin position="4"/>
        <end position="94"/>
    </location>
</feature>
<feature type="signal peptide" evidence="1">
    <location>
        <begin position="1"/>
        <end position="26"/>
    </location>
</feature>
<sequence>MSFLTAVPAELAAAAAQLGAIGSALAAQNAGAAAPTTAIAPAAADQVSIIQSGIFTAYGALYQQIAAEAQAIQEQFVQTLGMSSGTYESSEAANAAATTLTSNATSAAATAAANPVEDFMNQISTLLGGPVTSIGGQPFSLSGNMANIANYEIGNFASASSNLLGLTSGGLFPDGFGVPEDLAEAAAAAGGGAATEAGAVAGVGGAAAPVAAGVGEATLVGGLAVPPSWATPATLVSATTPSALSGAGWTAAAPTAAPGAFYPGMPGMASAARNSAGFGAPRYGVKPIVMPKPVSV</sequence>
<dbReference type="AlphaFoldDB" id="A0AAX1J6T9"/>
<accession>A0AAX1J6T9</accession>
<dbReference type="Proteomes" id="UP000663583">
    <property type="component" value="Chromosome"/>
</dbReference>
<name>A0AAX1J6T9_9MYCO</name>
<gene>
    <name evidence="4" type="primary">PE8</name>
    <name evidence="5" type="ORF">I2456_21025</name>
    <name evidence="4" type="ORF">MKUB_45650</name>
</gene>
<reference evidence="5" key="3">
    <citation type="submission" date="2020-11" db="EMBL/GenBank/DDBJ databases">
        <title>Intraspecies plasmid and genomic variation of Mycobacterium kubicae revealed by the complete genome sequences of two clinical isolates.</title>
        <authorList>
            <person name="Hendrix J.R."/>
            <person name="Epperson L.E."/>
            <person name="Honda J.R."/>
            <person name="Strong M."/>
        </authorList>
    </citation>
    <scope>NUCLEOTIDE SEQUENCE</scope>
    <source>
        <strain evidence="5">JCM 13573</strain>
    </source>
</reference>
<dbReference type="InterPro" id="IPR000084">
    <property type="entry name" value="PE-PGRS_N"/>
</dbReference>
<dbReference type="InterPro" id="IPR038332">
    <property type="entry name" value="PPE_sf"/>
</dbReference>
<evidence type="ECO:0000256" key="1">
    <source>
        <dbReference type="SAM" id="SignalP"/>
    </source>
</evidence>